<name>A0AAW8Q4U0_VIBPH</name>
<protein>
    <submittedName>
        <fullName evidence="1">Uncharacterized protein</fullName>
    </submittedName>
</protein>
<dbReference type="RefSeq" id="WP_311020382.1">
    <property type="nucleotide sequence ID" value="NZ_JAUHGG010000003.1"/>
</dbReference>
<organism evidence="1 2">
    <name type="scientific">Vibrio parahaemolyticus</name>
    <dbReference type="NCBI Taxonomy" id="670"/>
    <lineage>
        <taxon>Bacteria</taxon>
        <taxon>Pseudomonadati</taxon>
        <taxon>Pseudomonadota</taxon>
        <taxon>Gammaproteobacteria</taxon>
        <taxon>Vibrionales</taxon>
        <taxon>Vibrionaceae</taxon>
        <taxon>Vibrio</taxon>
    </lineage>
</organism>
<comment type="caution">
    <text evidence="1">The sequence shown here is derived from an EMBL/GenBank/DDBJ whole genome shotgun (WGS) entry which is preliminary data.</text>
</comment>
<proteinExistence type="predicted"/>
<accession>A0AAW8Q4U0</accession>
<sequence length="169" mass="19452">MGYDITLCEIIEDADTKHDLNQDISDTDFMLITPDDSSYESTKEYLSKFGVKPVERMFRKARIEGVEGEHFMHDLLFSYEDHLPVEQMTTREVMVPCFLFEQAGGDYGTYRADTISWQDDKGCKLSAIMIDDLGGRESDSERSKARFKELLDEMHELKEDGVKLVLMAI</sequence>
<dbReference type="Proteomes" id="UP001253193">
    <property type="component" value="Unassembled WGS sequence"/>
</dbReference>
<evidence type="ECO:0000313" key="2">
    <source>
        <dbReference type="Proteomes" id="UP001253193"/>
    </source>
</evidence>
<dbReference type="EMBL" id="JAUHGG010000003">
    <property type="protein sequence ID" value="MDS1821488.1"/>
    <property type="molecule type" value="Genomic_DNA"/>
</dbReference>
<evidence type="ECO:0000313" key="1">
    <source>
        <dbReference type="EMBL" id="MDS1821488.1"/>
    </source>
</evidence>
<reference evidence="1" key="1">
    <citation type="submission" date="2023-06" db="EMBL/GenBank/DDBJ databases">
        <title>Genomic Diversity of Vibrio spp. and Metagenomic Analysis of Pathogens in Florida Gulf Coastal Waters Following Hurricane Ian.</title>
        <authorList>
            <person name="Brumfield K.D."/>
        </authorList>
    </citation>
    <scope>NUCLEOTIDE SEQUENCE</scope>
    <source>
        <strain evidence="1">WBS2B-138</strain>
    </source>
</reference>
<dbReference type="AlphaFoldDB" id="A0AAW8Q4U0"/>
<gene>
    <name evidence="1" type="ORF">QX249_12520</name>
</gene>